<evidence type="ECO:0000259" key="1">
    <source>
        <dbReference type="Pfam" id="PF07905"/>
    </source>
</evidence>
<dbReference type="AlphaFoldDB" id="U3P2F2"/>
<dbReference type="PATRIC" id="fig|1389489.3.peg.246"/>
<dbReference type="InterPro" id="IPR012914">
    <property type="entry name" value="PucR_dom"/>
</dbReference>
<dbReference type="Proteomes" id="UP000016743">
    <property type="component" value="Chromosome"/>
</dbReference>
<sequence length="135" mass="14223">MEAPMPATLSQLLAHPEFGLSAITPATVGDRDAPLSWAHSSELADPTPFLSPGQILLVTRVPEDVEPYVARLVTHGIAGLGFGTEVVCDGPPEALVEACTRGGLALFAVPYRTPFIAIARFVADRVAADAYARNI</sequence>
<dbReference type="KEGG" id="lxy:O159_02610"/>
<protein>
    <recommendedName>
        <fullName evidence="1">Purine catabolism PurC-like domain-containing protein</fullName>
    </recommendedName>
</protein>
<reference evidence="2 3" key="1">
    <citation type="journal article" date="2013" name="Genome Announc.">
        <title>Complete Genome Sequence of Leifsonia xyli subsp. cynodontis Strain DSM46306, a Gram-Positive Bacterial Pathogen of Grasses.</title>
        <authorList>
            <person name="Monteiro-Vitorello C.B."/>
            <person name="Zerillo M.M."/>
            <person name="Van Sluys M.A."/>
            <person name="Camargo L.E."/>
            <person name="Kitajima J.P."/>
        </authorList>
    </citation>
    <scope>NUCLEOTIDE SEQUENCE [LARGE SCALE GENOMIC DNA]</scope>
    <source>
        <strain evidence="2 3">DSM 46306</strain>
    </source>
</reference>
<evidence type="ECO:0000313" key="3">
    <source>
        <dbReference type="Proteomes" id="UP000016743"/>
    </source>
</evidence>
<organism evidence="2 3">
    <name type="scientific">Leifsonia xyli subsp. cynodontis DSM 46306</name>
    <dbReference type="NCBI Taxonomy" id="1389489"/>
    <lineage>
        <taxon>Bacteria</taxon>
        <taxon>Bacillati</taxon>
        <taxon>Actinomycetota</taxon>
        <taxon>Actinomycetes</taxon>
        <taxon>Micrococcales</taxon>
        <taxon>Microbacteriaceae</taxon>
        <taxon>Leifsonia</taxon>
    </lineage>
</organism>
<gene>
    <name evidence="2" type="ORF">O159_02610</name>
</gene>
<dbReference type="HOGENOM" id="CLU_125259_0_0_11"/>
<accession>U3P2F2</accession>
<proteinExistence type="predicted"/>
<feature type="domain" description="Purine catabolism PurC-like" evidence="1">
    <location>
        <begin position="12"/>
        <end position="124"/>
    </location>
</feature>
<dbReference type="EMBL" id="CP006734">
    <property type="protein sequence ID" value="AGW40490.1"/>
    <property type="molecule type" value="Genomic_DNA"/>
</dbReference>
<dbReference type="Pfam" id="PF07905">
    <property type="entry name" value="PucR"/>
    <property type="match status" value="1"/>
</dbReference>
<evidence type="ECO:0000313" key="2">
    <source>
        <dbReference type="EMBL" id="AGW40490.1"/>
    </source>
</evidence>
<dbReference type="eggNOG" id="COG2508">
    <property type="taxonomic scope" value="Bacteria"/>
</dbReference>
<dbReference type="STRING" id="1389489.O159_02610"/>
<keyword evidence="3" id="KW-1185">Reference proteome</keyword>
<name>U3P2F2_LEIXC</name>